<reference evidence="1 2" key="1">
    <citation type="journal article" date="2018" name="Nat. Ecol. Evol.">
        <title>Pezizomycetes genomes reveal the molecular basis of ectomycorrhizal truffle lifestyle.</title>
        <authorList>
            <person name="Murat C."/>
            <person name="Payen T."/>
            <person name="Noel B."/>
            <person name="Kuo A."/>
            <person name="Morin E."/>
            <person name="Chen J."/>
            <person name="Kohler A."/>
            <person name="Krizsan K."/>
            <person name="Balestrini R."/>
            <person name="Da Silva C."/>
            <person name="Montanini B."/>
            <person name="Hainaut M."/>
            <person name="Levati E."/>
            <person name="Barry K.W."/>
            <person name="Belfiori B."/>
            <person name="Cichocki N."/>
            <person name="Clum A."/>
            <person name="Dockter R.B."/>
            <person name="Fauchery L."/>
            <person name="Guy J."/>
            <person name="Iotti M."/>
            <person name="Le Tacon F."/>
            <person name="Lindquist E.A."/>
            <person name="Lipzen A."/>
            <person name="Malagnac F."/>
            <person name="Mello A."/>
            <person name="Molinier V."/>
            <person name="Miyauchi S."/>
            <person name="Poulain J."/>
            <person name="Riccioni C."/>
            <person name="Rubini A."/>
            <person name="Sitrit Y."/>
            <person name="Splivallo R."/>
            <person name="Traeger S."/>
            <person name="Wang M."/>
            <person name="Zifcakova L."/>
            <person name="Wipf D."/>
            <person name="Zambonelli A."/>
            <person name="Paolocci F."/>
            <person name="Nowrousian M."/>
            <person name="Ottonello S."/>
            <person name="Baldrian P."/>
            <person name="Spatafora J.W."/>
            <person name="Henrissat B."/>
            <person name="Nagy L.G."/>
            <person name="Aury J.M."/>
            <person name="Wincker P."/>
            <person name="Grigoriev I.V."/>
            <person name="Bonfante P."/>
            <person name="Martin F.M."/>
        </authorList>
    </citation>
    <scope>NUCLEOTIDE SEQUENCE [LARGE SCALE GENOMIC DNA]</scope>
    <source>
        <strain evidence="1 2">ATCC MYA-4762</strain>
    </source>
</reference>
<protein>
    <submittedName>
        <fullName evidence="1">Uncharacterized protein</fullName>
    </submittedName>
</protein>
<dbReference type="InParanoid" id="A0A3N4LUZ1"/>
<dbReference type="Proteomes" id="UP000267821">
    <property type="component" value="Unassembled WGS sequence"/>
</dbReference>
<evidence type="ECO:0000313" key="1">
    <source>
        <dbReference type="EMBL" id="RPB26716.1"/>
    </source>
</evidence>
<evidence type="ECO:0000313" key="2">
    <source>
        <dbReference type="Proteomes" id="UP000267821"/>
    </source>
</evidence>
<keyword evidence="2" id="KW-1185">Reference proteome</keyword>
<organism evidence="1 2">
    <name type="scientific">Terfezia boudieri ATCC MYA-4762</name>
    <dbReference type="NCBI Taxonomy" id="1051890"/>
    <lineage>
        <taxon>Eukaryota</taxon>
        <taxon>Fungi</taxon>
        <taxon>Dikarya</taxon>
        <taxon>Ascomycota</taxon>
        <taxon>Pezizomycotina</taxon>
        <taxon>Pezizomycetes</taxon>
        <taxon>Pezizales</taxon>
        <taxon>Pezizaceae</taxon>
        <taxon>Terfezia</taxon>
    </lineage>
</organism>
<dbReference type="OrthoDB" id="5227693at2759"/>
<sequence length="211" mass="23836">MTSYKRVLKAFGRTISDADCICNVQIHPWGNIQLIGYIDVIFLISYQGTARFQDGIIIYSQDIKAPDDIGKDQTQEIDTFQRTKSEDKTTKSKKKVKPEIEKPFDLDSLYFIVNGWAHEIGPRTTFPHARKYTLYIRQVTAHETVQKALRKHSAVDLFKDWAQIGLVAAAEAGGHLLGKANSRTAEMAYEKFNEGLSTKREQAVAHSASQE</sequence>
<dbReference type="AlphaFoldDB" id="A0A3N4LUZ1"/>
<proteinExistence type="predicted"/>
<gene>
    <name evidence="1" type="ORF">L211DRAFT_648774</name>
</gene>
<dbReference type="EMBL" id="ML121533">
    <property type="protein sequence ID" value="RPB26716.1"/>
    <property type="molecule type" value="Genomic_DNA"/>
</dbReference>
<name>A0A3N4LUZ1_9PEZI</name>
<accession>A0A3N4LUZ1</accession>